<sequence>MMNKIEVIGLGAGDINQLPLGIYKKLIGTENRIFIRTMSHPVVQALQEEGVLFESFDKEYENEMQFSTVYESIVGRLVEAAKEKQVIYAVPGHPMLAEKTVQLLLKRKDVSVYIAGGQSYLDALFTALRIDPIDGFQFVDGTFFERSQLDYRQPIVFCQVYDRFIASEVKLALLEDLPPDYQVTIVEAAGTESEKLTTLPLEELDRSLEVSNLVSVYVPPAPDSMLNHTFARLKEIIATLRSPEGCPWDRKQTHESLREYAIEEVYELIDAIDEQDDEGIVEELGDVLLQVMLHSQIGEDDGYFTIYDVIKAISDKMIHRHPHVFADTTADTVDQVYKNWDLLKQEEKGEQRKLILDGVPKSLSSLARAYKLQKKAAKVGFDWTDVNDIWAKLNEEIQEVNEAIQVENRDEIEKELGDILFVLANLSRYYKINPEVALNRTNQKFIYRFSYMEQQLREQGEAIDQATLEEMDYYWEQAKRRE</sequence>
<feature type="domain" description="NTP pyrophosphohydrolase MazG-like" evidence="2">
    <location>
        <begin position="390"/>
        <end position="448"/>
    </location>
</feature>
<dbReference type="InterPro" id="IPR011551">
    <property type="entry name" value="NTP_PyrPHydrolase_MazG"/>
</dbReference>
<dbReference type="CDD" id="cd11529">
    <property type="entry name" value="NTP-PPase_MazG_Cterm"/>
    <property type="match status" value="1"/>
</dbReference>
<dbReference type="GO" id="GO:0032259">
    <property type="term" value="P:methylation"/>
    <property type="evidence" value="ECO:0007669"/>
    <property type="project" value="UniProtKB-KW"/>
</dbReference>
<protein>
    <submittedName>
        <fullName evidence="3">Tetrapyrrole methylase family protein/MazG family protein</fullName>
    </submittedName>
</protein>
<dbReference type="InterPro" id="IPR035013">
    <property type="entry name" value="YabN_N"/>
</dbReference>
<dbReference type="InterPro" id="IPR004518">
    <property type="entry name" value="MazG-like_dom"/>
</dbReference>
<dbReference type="Proteomes" id="UP001519294">
    <property type="component" value="Unassembled WGS sequence"/>
</dbReference>
<dbReference type="CDD" id="cd11528">
    <property type="entry name" value="NTP-PPase_MazG_Nterm"/>
    <property type="match status" value="1"/>
</dbReference>
<feature type="domain" description="Tetrapyrrole methylase" evidence="1">
    <location>
        <begin position="5"/>
        <end position="205"/>
    </location>
</feature>
<feature type="domain" description="NTP pyrophosphohydrolase MazG-like" evidence="2">
    <location>
        <begin position="252"/>
        <end position="325"/>
    </location>
</feature>
<dbReference type="InterPro" id="IPR035996">
    <property type="entry name" value="4pyrrol_Methylase_sf"/>
</dbReference>
<dbReference type="InterPro" id="IPR014777">
    <property type="entry name" value="4pyrrole_Mease_sub1"/>
</dbReference>
<organism evidence="3 4">
    <name type="scientific">Virgibacillus alimentarius</name>
    <dbReference type="NCBI Taxonomy" id="698769"/>
    <lineage>
        <taxon>Bacteria</taxon>
        <taxon>Bacillati</taxon>
        <taxon>Bacillota</taxon>
        <taxon>Bacilli</taxon>
        <taxon>Bacillales</taxon>
        <taxon>Bacillaceae</taxon>
        <taxon>Virgibacillus</taxon>
    </lineage>
</organism>
<dbReference type="Pfam" id="PF00590">
    <property type="entry name" value="TP_methylase"/>
    <property type="match status" value="1"/>
</dbReference>
<dbReference type="Gene3D" id="1.10.287.1080">
    <property type="entry name" value="MazG-like"/>
    <property type="match status" value="2"/>
</dbReference>
<comment type="caution">
    <text evidence="3">The sequence shown here is derived from an EMBL/GenBank/DDBJ whole genome shotgun (WGS) entry which is preliminary data.</text>
</comment>
<dbReference type="GO" id="GO:0008168">
    <property type="term" value="F:methyltransferase activity"/>
    <property type="evidence" value="ECO:0007669"/>
    <property type="project" value="UniProtKB-KW"/>
</dbReference>
<dbReference type="PIRSF" id="PIRSF002845">
    <property type="entry name" value="Ttrprl_mtas_MazG"/>
    <property type="match status" value="1"/>
</dbReference>
<dbReference type="CDD" id="cd11723">
    <property type="entry name" value="YabN_N_like"/>
    <property type="match status" value="1"/>
</dbReference>
<reference evidence="3 4" key="1">
    <citation type="submission" date="2021-03" db="EMBL/GenBank/DDBJ databases">
        <title>Genomic Encyclopedia of Type Strains, Phase IV (KMG-IV): sequencing the most valuable type-strain genomes for metagenomic binning, comparative biology and taxonomic classification.</title>
        <authorList>
            <person name="Goeker M."/>
        </authorList>
    </citation>
    <scope>NUCLEOTIDE SEQUENCE [LARGE SCALE GENOMIC DNA]</scope>
    <source>
        <strain evidence="3 4">DSM 25790</strain>
    </source>
</reference>
<keyword evidence="3" id="KW-0489">Methyltransferase</keyword>
<dbReference type="InterPro" id="IPR000878">
    <property type="entry name" value="4pyrrol_Mease"/>
</dbReference>
<evidence type="ECO:0000259" key="2">
    <source>
        <dbReference type="Pfam" id="PF03819"/>
    </source>
</evidence>
<dbReference type="Pfam" id="PF03819">
    <property type="entry name" value="MazG"/>
    <property type="match status" value="2"/>
</dbReference>
<proteinExistence type="predicted"/>
<dbReference type="SUPFAM" id="SSF101386">
    <property type="entry name" value="all-alpha NTP pyrophosphatases"/>
    <property type="match status" value="2"/>
</dbReference>
<dbReference type="NCBIfam" id="NF007113">
    <property type="entry name" value="PRK09562.1"/>
    <property type="match status" value="1"/>
</dbReference>
<dbReference type="InterPro" id="IPR024180">
    <property type="entry name" value="Tetrapyrrole_Mease/MazG_pred"/>
</dbReference>
<dbReference type="EMBL" id="JAGIKX010000005">
    <property type="protein sequence ID" value="MBP2257135.1"/>
    <property type="molecule type" value="Genomic_DNA"/>
</dbReference>
<evidence type="ECO:0000313" key="3">
    <source>
        <dbReference type="EMBL" id="MBP2257135.1"/>
    </source>
</evidence>
<dbReference type="PANTHER" id="PTHR30522">
    <property type="entry name" value="NUCLEOSIDE TRIPHOSPHATE PYROPHOSPHOHYDROLASE"/>
    <property type="match status" value="1"/>
</dbReference>
<evidence type="ECO:0000313" key="4">
    <source>
        <dbReference type="Proteomes" id="UP001519294"/>
    </source>
</evidence>
<dbReference type="InterPro" id="IPR048015">
    <property type="entry name" value="NTP-PPase_MazG-like_N"/>
</dbReference>
<accession>A0ABS4S804</accession>
<gene>
    <name evidence="3" type="ORF">J2Z81_001079</name>
</gene>
<keyword evidence="4" id="KW-1185">Reference proteome</keyword>
<keyword evidence="3" id="KW-0808">Transferase</keyword>
<name>A0ABS4S804_9BACI</name>
<dbReference type="PANTHER" id="PTHR30522:SF0">
    <property type="entry name" value="NUCLEOSIDE TRIPHOSPHATE PYROPHOSPHOHYDROLASE"/>
    <property type="match status" value="1"/>
</dbReference>
<dbReference type="Gene3D" id="3.40.1010.10">
    <property type="entry name" value="Cobalt-precorrin-4 Transmethylase, Domain 1"/>
    <property type="match status" value="1"/>
</dbReference>
<dbReference type="NCBIfam" id="TIGR00444">
    <property type="entry name" value="mazG"/>
    <property type="match status" value="1"/>
</dbReference>
<dbReference type="SUPFAM" id="SSF53790">
    <property type="entry name" value="Tetrapyrrole methylase"/>
    <property type="match status" value="1"/>
</dbReference>
<dbReference type="InterPro" id="IPR048011">
    <property type="entry name" value="NTP-PPase_MazG-like_C"/>
</dbReference>
<evidence type="ECO:0000259" key="1">
    <source>
        <dbReference type="Pfam" id="PF00590"/>
    </source>
</evidence>